<dbReference type="PANTHER" id="PTHR43525">
    <property type="entry name" value="PROTEIN MALY"/>
    <property type="match status" value="1"/>
</dbReference>
<comment type="caution">
    <text evidence="7">The sequence shown here is derived from an EMBL/GenBank/DDBJ whole genome shotgun (WGS) entry which is preliminary data.</text>
</comment>
<dbReference type="Proteomes" id="UP000309170">
    <property type="component" value="Unassembled WGS sequence"/>
</dbReference>
<comment type="cofactor">
    <cofactor evidence="1">
        <name>pyridoxal 5'-phosphate</name>
        <dbReference type="ChEBI" id="CHEBI:597326"/>
    </cofactor>
</comment>
<evidence type="ECO:0000313" key="8">
    <source>
        <dbReference type="Proteomes" id="UP000309170"/>
    </source>
</evidence>
<dbReference type="SUPFAM" id="SSF53383">
    <property type="entry name" value="PLP-dependent transferases"/>
    <property type="match status" value="1"/>
</dbReference>
<dbReference type="OrthoDB" id="9802872at2"/>
<organism evidence="7 8">
    <name type="scientific">Peribacillus simplex</name>
    <dbReference type="NCBI Taxonomy" id="1478"/>
    <lineage>
        <taxon>Bacteria</taxon>
        <taxon>Bacillati</taxon>
        <taxon>Bacillota</taxon>
        <taxon>Bacilli</taxon>
        <taxon>Bacillales</taxon>
        <taxon>Bacillaceae</taxon>
        <taxon>Peribacillus</taxon>
    </lineage>
</organism>
<dbReference type="Gene3D" id="3.90.1150.10">
    <property type="entry name" value="Aspartate Aminotransferase, domain 1"/>
    <property type="match status" value="1"/>
</dbReference>
<feature type="domain" description="Aminotransferase class I/classII large" evidence="6">
    <location>
        <begin position="44"/>
        <end position="376"/>
    </location>
</feature>
<dbReference type="InterPro" id="IPR015422">
    <property type="entry name" value="PyrdxlP-dep_Trfase_small"/>
</dbReference>
<dbReference type="GO" id="GO:0047804">
    <property type="term" value="F:cysteine-S-conjugate beta-lyase activity"/>
    <property type="evidence" value="ECO:0007669"/>
    <property type="project" value="UniProtKB-EC"/>
</dbReference>
<dbReference type="GO" id="GO:0030170">
    <property type="term" value="F:pyridoxal phosphate binding"/>
    <property type="evidence" value="ECO:0007669"/>
    <property type="project" value="InterPro"/>
</dbReference>
<evidence type="ECO:0000313" key="7">
    <source>
        <dbReference type="EMBL" id="TKH13510.1"/>
    </source>
</evidence>
<dbReference type="InterPro" id="IPR004839">
    <property type="entry name" value="Aminotransferase_I/II_large"/>
</dbReference>
<dbReference type="EMBL" id="SZNT01000078">
    <property type="protein sequence ID" value="TKH13510.1"/>
    <property type="molecule type" value="Genomic_DNA"/>
</dbReference>
<reference evidence="7 8" key="1">
    <citation type="journal article" date="2019" name="Environ. Microbiol.">
        <title>An active ?-lactamase is a part of an orchestrated cell wall stress resistance network of Bacillus subtilis and related rhizosphere species.</title>
        <authorList>
            <person name="Bucher T."/>
            <person name="Keren-Paz A."/>
            <person name="Hausser J."/>
            <person name="Olender T."/>
            <person name="Cytryn E."/>
            <person name="Kolodkin-Gal I."/>
        </authorList>
    </citation>
    <scope>NUCLEOTIDE SEQUENCE [LARGE SCALE GENOMIC DNA]</scope>
    <source>
        <strain evidence="7 8">I4</strain>
    </source>
</reference>
<dbReference type="PANTHER" id="PTHR43525:SF1">
    <property type="entry name" value="PROTEIN MALY"/>
    <property type="match status" value="1"/>
</dbReference>
<dbReference type="InterPro" id="IPR027619">
    <property type="entry name" value="C-S_lyase_PatB-like"/>
</dbReference>
<dbReference type="RefSeq" id="WP_137016346.1">
    <property type="nucleotide sequence ID" value="NZ_SZNS01000006.1"/>
</dbReference>
<evidence type="ECO:0000256" key="2">
    <source>
        <dbReference type="ARBA" id="ARBA00012224"/>
    </source>
</evidence>
<protein>
    <recommendedName>
        <fullName evidence="2">cysteine-S-conjugate beta-lyase</fullName>
        <ecNumber evidence="2">4.4.1.13</ecNumber>
    </recommendedName>
</protein>
<keyword evidence="3" id="KW-0663">Pyridoxal phosphate</keyword>
<accession>A0A9X9ETI5</accession>
<dbReference type="CDD" id="cd00609">
    <property type="entry name" value="AAT_like"/>
    <property type="match status" value="1"/>
</dbReference>
<dbReference type="NCBIfam" id="TIGR04350">
    <property type="entry name" value="C_S_lyase_PatB"/>
    <property type="match status" value="1"/>
</dbReference>
<dbReference type="Gene3D" id="3.40.640.10">
    <property type="entry name" value="Type I PLP-dependent aspartate aminotransferase-like (Major domain)"/>
    <property type="match status" value="1"/>
</dbReference>
<dbReference type="AlphaFoldDB" id="A0A9X9ETI5"/>
<comment type="similarity">
    <text evidence="5">Belongs to the class-II pyridoxal-phosphate-dependent aminotransferase family. MalY/PatB cystathionine beta-lyase subfamily.</text>
</comment>
<dbReference type="EC" id="4.4.1.13" evidence="2"/>
<evidence type="ECO:0000256" key="1">
    <source>
        <dbReference type="ARBA" id="ARBA00001933"/>
    </source>
</evidence>
<evidence type="ECO:0000256" key="5">
    <source>
        <dbReference type="ARBA" id="ARBA00037974"/>
    </source>
</evidence>
<proteinExistence type="inferred from homology"/>
<dbReference type="InterPro" id="IPR015424">
    <property type="entry name" value="PyrdxlP-dep_Trfase"/>
</dbReference>
<evidence type="ECO:0000256" key="3">
    <source>
        <dbReference type="ARBA" id="ARBA00022898"/>
    </source>
</evidence>
<evidence type="ECO:0000256" key="4">
    <source>
        <dbReference type="ARBA" id="ARBA00023239"/>
    </source>
</evidence>
<gene>
    <name evidence="7" type="ORF">FC678_07180</name>
</gene>
<dbReference type="Pfam" id="PF00155">
    <property type="entry name" value="Aminotran_1_2"/>
    <property type="match status" value="1"/>
</dbReference>
<sequence>MNKSIFEEQINRENSGSAKWDKNFLTSLYGREDVLPMWVADMDFPSPEGIQKALMERLNHPIFGYTVPSETVFTEIQSWLRDRHSWQIDKDWISFSSGVVSAIGTTIQAFTNPGDKILLQSPVYTPFFDMIKNNDREVVNSPLIMENDRFEIDFTDFEDKLKSGVKLFLFCSPHNPGGRVWAKDELLRIGELCEKYDVVIVSDEIHADLFHTTSRHYPIGSLSEKMADMTVTLMAPSKTFNIAGLQASFLITSNEKLQKLLQKAQTKLAFHGLNIFALTAMEAAYREGLEWLEDMIGYIEENIKVAEEFIAAEIPSLHVMHPEASYLLWIDCRDLGLTDKEIKDRLIHQGKLALEPGSKYGPGGEGFVRMNLGCSRIVLMDGLNRLKLAFSK</sequence>
<evidence type="ECO:0000259" key="6">
    <source>
        <dbReference type="Pfam" id="PF00155"/>
    </source>
</evidence>
<name>A0A9X9ETI5_9BACI</name>
<dbReference type="InterPro" id="IPR015421">
    <property type="entry name" value="PyrdxlP-dep_Trfase_major"/>
</dbReference>
<dbReference type="InterPro" id="IPR051798">
    <property type="entry name" value="Class-II_PLP-Dep_Aminotrans"/>
</dbReference>
<keyword evidence="4 7" id="KW-0456">Lyase</keyword>